<evidence type="ECO:0000256" key="1">
    <source>
        <dbReference type="ARBA" id="ARBA00004651"/>
    </source>
</evidence>
<dbReference type="PANTHER" id="PTHR30221">
    <property type="entry name" value="SMALL-CONDUCTANCE MECHANOSENSITIVE CHANNEL"/>
    <property type="match status" value="1"/>
</dbReference>
<dbReference type="SUPFAM" id="SSF82861">
    <property type="entry name" value="Mechanosensitive channel protein MscS (YggB), transmembrane region"/>
    <property type="match status" value="1"/>
</dbReference>
<feature type="domain" description="Mechanosensitive ion channel MscS C-terminal" evidence="9">
    <location>
        <begin position="218"/>
        <end position="303"/>
    </location>
</feature>
<dbReference type="HOGENOM" id="CLU_037945_1_1_0"/>
<comment type="similarity">
    <text evidence="2">Belongs to the MscS (TC 1.A.23) family.</text>
</comment>
<reference evidence="10 11" key="1">
    <citation type="submission" date="2012-02" db="EMBL/GenBank/DDBJ databases">
        <title>Complete genome sequence of Phycisphaera mikurensis NBRC 102666.</title>
        <authorList>
            <person name="Ankai A."/>
            <person name="Hosoyama A."/>
            <person name="Terui Y."/>
            <person name="Sekine M."/>
            <person name="Fukai R."/>
            <person name="Kato Y."/>
            <person name="Nakamura S."/>
            <person name="Yamada-Narita S."/>
            <person name="Kawakoshi A."/>
            <person name="Fukunaga Y."/>
            <person name="Yamazaki S."/>
            <person name="Fujita N."/>
        </authorList>
    </citation>
    <scope>NUCLEOTIDE SEQUENCE [LARGE SCALE GENOMIC DNA]</scope>
    <source>
        <strain evidence="11">NBRC 102666 / KCTC 22515 / FYK2301M01</strain>
    </source>
</reference>
<dbReference type="GO" id="GO:0008381">
    <property type="term" value="F:mechanosensitive monoatomic ion channel activity"/>
    <property type="evidence" value="ECO:0007669"/>
    <property type="project" value="InterPro"/>
</dbReference>
<evidence type="ECO:0000256" key="3">
    <source>
        <dbReference type="ARBA" id="ARBA00022475"/>
    </source>
</evidence>
<dbReference type="Pfam" id="PF00924">
    <property type="entry name" value="MS_channel_2nd"/>
    <property type="match status" value="1"/>
</dbReference>
<protein>
    <submittedName>
        <fullName evidence="10">Putative small-conductance mechanosensitive channel</fullName>
    </submittedName>
</protein>
<keyword evidence="3" id="KW-1003">Cell membrane</keyword>
<feature type="transmembrane region" description="Helical" evidence="7">
    <location>
        <begin position="100"/>
        <end position="123"/>
    </location>
</feature>
<dbReference type="OrthoDB" id="9809206at2"/>
<keyword evidence="6 7" id="KW-0472">Membrane</keyword>
<proteinExistence type="inferred from homology"/>
<evidence type="ECO:0000313" key="11">
    <source>
        <dbReference type="Proteomes" id="UP000007881"/>
    </source>
</evidence>
<dbReference type="Proteomes" id="UP000007881">
    <property type="component" value="Chromosome"/>
</dbReference>
<dbReference type="SUPFAM" id="SSF50182">
    <property type="entry name" value="Sm-like ribonucleoproteins"/>
    <property type="match status" value="1"/>
</dbReference>
<evidence type="ECO:0000256" key="5">
    <source>
        <dbReference type="ARBA" id="ARBA00022989"/>
    </source>
</evidence>
<evidence type="ECO:0000256" key="7">
    <source>
        <dbReference type="SAM" id="Phobius"/>
    </source>
</evidence>
<dbReference type="InterPro" id="IPR011014">
    <property type="entry name" value="MscS_channel_TM-2"/>
</dbReference>
<dbReference type="GO" id="GO:0005886">
    <property type="term" value="C:plasma membrane"/>
    <property type="evidence" value="ECO:0007669"/>
    <property type="project" value="UniProtKB-SubCell"/>
</dbReference>
<evidence type="ECO:0000256" key="6">
    <source>
        <dbReference type="ARBA" id="ARBA00023136"/>
    </source>
</evidence>
<dbReference type="Gene3D" id="2.30.30.60">
    <property type="match status" value="1"/>
</dbReference>
<dbReference type="PANTHER" id="PTHR30221:SF1">
    <property type="entry name" value="SMALL-CONDUCTANCE MECHANOSENSITIVE CHANNEL"/>
    <property type="match status" value="1"/>
</dbReference>
<comment type="subcellular location">
    <subcellularLocation>
        <location evidence="1">Cell membrane</location>
        <topology evidence="1">Multi-pass membrane protein</topology>
    </subcellularLocation>
</comment>
<dbReference type="InterPro" id="IPR045275">
    <property type="entry name" value="MscS_archaea/bacteria_type"/>
</dbReference>
<dbReference type="KEGG" id="phm:PSMK_00540"/>
<feature type="domain" description="Mechanosensitive ion channel MscS" evidence="8">
    <location>
        <begin position="146"/>
        <end position="211"/>
    </location>
</feature>
<keyword evidence="5 7" id="KW-1133">Transmembrane helix</keyword>
<sequence length="325" mass="34127">MPPILPATLAQADPDPSPLNAAGAGADALAGRAADTLFVALDGLRRGDLEAAWPLVTGFLVPAGVAVALLVGGAVLAKVASGFVAKAARRARIEETLVRFAAKLVFYAVFLLGVLTALGYAGIPMTSFAAMIAAAGFAIGLALSGTLQNFAAGVMLLVFRPFKVGDVVSAAGLTAKVDAIELFTTTFDTFDNRRILVPNGEIYGAKIENVTFHEHRRVEVPVGVAYDADLDRTREVLNAAADSLAADRVDGEGRGHQVFLDGLGDSAVAWKVRFWTEKSRYWPVHEALTRAVKTHLDAAGLAIPFPQMDVRVIRPRGEAPGGAAD</sequence>
<dbReference type="InterPro" id="IPR010920">
    <property type="entry name" value="LSM_dom_sf"/>
</dbReference>
<keyword evidence="11" id="KW-1185">Reference proteome</keyword>
<dbReference type="EMBL" id="AP012338">
    <property type="protein sequence ID" value="BAM02213.1"/>
    <property type="molecule type" value="Genomic_DNA"/>
</dbReference>
<dbReference type="STRING" id="1142394.PSMK_00540"/>
<evidence type="ECO:0000256" key="4">
    <source>
        <dbReference type="ARBA" id="ARBA00022692"/>
    </source>
</evidence>
<feature type="transmembrane region" description="Helical" evidence="7">
    <location>
        <begin position="129"/>
        <end position="159"/>
    </location>
</feature>
<gene>
    <name evidence="10" type="primary">mscS</name>
    <name evidence="10" type="ordered locus">PSMK_00540</name>
</gene>
<dbReference type="AlphaFoldDB" id="I0IAC5"/>
<evidence type="ECO:0000259" key="9">
    <source>
        <dbReference type="Pfam" id="PF21082"/>
    </source>
</evidence>
<feature type="transmembrane region" description="Helical" evidence="7">
    <location>
        <begin position="51"/>
        <end position="79"/>
    </location>
</feature>
<dbReference type="InterPro" id="IPR011066">
    <property type="entry name" value="MscS_channel_C_sf"/>
</dbReference>
<name>I0IAC5_PHYMF</name>
<dbReference type="eggNOG" id="COG0668">
    <property type="taxonomic scope" value="Bacteria"/>
</dbReference>
<accession>I0IAC5</accession>
<dbReference type="SUPFAM" id="SSF82689">
    <property type="entry name" value="Mechanosensitive channel protein MscS (YggB), C-terminal domain"/>
    <property type="match status" value="1"/>
</dbReference>
<dbReference type="InterPro" id="IPR049278">
    <property type="entry name" value="MS_channel_C"/>
</dbReference>
<keyword evidence="4 7" id="KW-0812">Transmembrane</keyword>
<evidence type="ECO:0000313" key="10">
    <source>
        <dbReference type="EMBL" id="BAM02213.1"/>
    </source>
</evidence>
<evidence type="ECO:0000259" key="8">
    <source>
        <dbReference type="Pfam" id="PF00924"/>
    </source>
</evidence>
<evidence type="ECO:0000256" key="2">
    <source>
        <dbReference type="ARBA" id="ARBA00008017"/>
    </source>
</evidence>
<organism evidence="10 11">
    <name type="scientific">Phycisphaera mikurensis (strain NBRC 102666 / KCTC 22515 / FYK2301M01)</name>
    <dbReference type="NCBI Taxonomy" id="1142394"/>
    <lineage>
        <taxon>Bacteria</taxon>
        <taxon>Pseudomonadati</taxon>
        <taxon>Planctomycetota</taxon>
        <taxon>Phycisphaerae</taxon>
        <taxon>Phycisphaerales</taxon>
        <taxon>Phycisphaeraceae</taxon>
        <taxon>Phycisphaera</taxon>
    </lineage>
</organism>
<dbReference type="Gene3D" id="3.30.70.100">
    <property type="match status" value="1"/>
</dbReference>
<dbReference type="RefSeq" id="WP_014435433.1">
    <property type="nucleotide sequence ID" value="NC_017080.1"/>
</dbReference>
<dbReference type="Pfam" id="PF21082">
    <property type="entry name" value="MS_channel_3rd"/>
    <property type="match status" value="1"/>
</dbReference>
<dbReference type="InterPro" id="IPR023408">
    <property type="entry name" value="MscS_beta-dom_sf"/>
</dbReference>
<dbReference type="InterPro" id="IPR006685">
    <property type="entry name" value="MscS_channel_2nd"/>
</dbReference>
<dbReference type="Gene3D" id="1.10.287.1260">
    <property type="match status" value="1"/>
</dbReference>